<protein>
    <recommendedName>
        <fullName evidence="3">Outer membrane protein beta-barrel domain-containing protein</fullName>
    </recommendedName>
</protein>
<accession>A0A1M3KX14</accession>
<proteinExistence type="predicted"/>
<gene>
    <name evidence="1" type="ORF">BGO89_10580</name>
</gene>
<reference evidence="1 2" key="1">
    <citation type="submission" date="2016-09" db="EMBL/GenBank/DDBJ databases">
        <title>Genome-resolved meta-omics ties microbial dynamics to process performance in biotechnology for thiocyanate degradation.</title>
        <authorList>
            <person name="Kantor R.S."/>
            <person name="Huddy R.J."/>
            <person name="Iyer R."/>
            <person name="Thomas B.C."/>
            <person name="Brown C.T."/>
            <person name="Anantharaman K."/>
            <person name="Tringe S."/>
            <person name="Hettich R.L."/>
            <person name="Harrison S.T."/>
            <person name="Banfield J.F."/>
        </authorList>
    </citation>
    <scope>NUCLEOTIDE SEQUENCE [LARGE SCALE GENOMIC DNA]</scope>
    <source>
        <strain evidence="1">59-99</strain>
    </source>
</reference>
<comment type="caution">
    <text evidence="1">The sequence shown here is derived from an EMBL/GenBank/DDBJ whole genome shotgun (WGS) entry which is preliminary data.</text>
</comment>
<evidence type="ECO:0000313" key="2">
    <source>
        <dbReference type="Proteomes" id="UP000184233"/>
    </source>
</evidence>
<organism evidence="1 2">
    <name type="scientific">Candidatus Kapaibacterium thiocyanatum</name>
    <dbReference type="NCBI Taxonomy" id="1895771"/>
    <lineage>
        <taxon>Bacteria</taxon>
        <taxon>Pseudomonadati</taxon>
        <taxon>Candidatus Kapaibacteriota</taxon>
        <taxon>Candidatus Kapaibacteriia</taxon>
        <taxon>Candidatus Kapaibacteriales</taxon>
        <taxon>Candidatus Kapaibacteriaceae</taxon>
        <taxon>Candidatus Kapaibacterium</taxon>
    </lineage>
</organism>
<dbReference type="AlphaFoldDB" id="A0A1M3KX14"/>
<sequence>MMTNRDHIVRVLLVVIVAIAASVTSVAQLVNTGNIDEVQIPPDTFHVEHEYWIGGYASALLMMNFGDLTVSYRGSMVPGASPESVKTTGGFGYGAALGAVFSYLPRRESYGLSFMAGLDYRWTKSESAVPEHDGVNTFNATFETNAKILYLSASLNGLYRVGSRGAYLTIGATVDMPMSGNEIVLWQHEQSTGTAPGETPGAPNTSIKYRTTTDFRPRVGLQIGAGHDFLAGLFGYRRQLVTPYVSIQAATPMVSTPTAWNSIAVRLGLMWRTGF</sequence>
<dbReference type="EMBL" id="MKVH01000024">
    <property type="protein sequence ID" value="OJX56958.1"/>
    <property type="molecule type" value="Genomic_DNA"/>
</dbReference>
<dbReference type="STRING" id="1895771.BGO89_10580"/>
<name>A0A1M3KX14_9BACT</name>
<evidence type="ECO:0000313" key="1">
    <source>
        <dbReference type="EMBL" id="OJX56958.1"/>
    </source>
</evidence>
<evidence type="ECO:0008006" key="3">
    <source>
        <dbReference type="Google" id="ProtNLM"/>
    </source>
</evidence>
<dbReference type="Proteomes" id="UP000184233">
    <property type="component" value="Unassembled WGS sequence"/>
</dbReference>